<dbReference type="FunFam" id="1.10.10.60:FF:000132">
    <property type="entry name" value="AraC family transcriptional regulator"/>
    <property type="match status" value="1"/>
</dbReference>
<keyword evidence="3" id="KW-0238">DNA-binding</keyword>
<dbReference type="SUPFAM" id="SSF46689">
    <property type="entry name" value="Homeodomain-like"/>
    <property type="match status" value="2"/>
</dbReference>
<dbReference type="InterPro" id="IPR018060">
    <property type="entry name" value="HTH_AraC"/>
</dbReference>
<evidence type="ECO:0000256" key="4">
    <source>
        <dbReference type="ARBA" id="ARBA00023163"/>
    </source>
</evidence>
<name>A0A7W4KFH1_9PROT</name>
<evidence type="ECO:0000256" key="3">
    <source>
        <dbReference type="ARBA" id="ARBA00023125"/>
    </source>
</evidence>
<protein>
    <submittedName>
        <fullName evidence="6">Helix-turn-helix transcriptional regulator</fullName>
    </submittedName>
</protein>
<dbReference type="GO" id="GO:0043565">
    <property type="term" value="F:sequence-specific DNA binding"/>
    <property type="evidence" value="ECO:0007669"/>
    <property type="project" value="InterPro"/>
</dbReference>
<gene>
    <name evidence="6" type="ORF">HLH27_13065</name>
</gene>
<dbReference type="CDD" id="cd06124">
    <property type="entry name" value="cupin_NimR-like_N"/>
    <property type="match status" value="1"/>
</dbReference>
<dbReference type="PANTHER" id="PTHR11019:SF159">
    <property type="entry name" value="TRANSCRIPTIONAL REGULATOR-RELATED"/>
    <property type="match status" value="1"/>
</dbReference>
<evidence type="ECO:0000313" key="7">
    <source>
        <dbReference type="Proteomes" id="UP000540556"/>
    </source>
</evidence>
<reference evidence="6 7" key="1">
    <citation type="submission" date="2020-04" db="EMBL/GenBank/DDBJ databases">
        <title>Description of novel Gluconacetobacter.</title>
        <authorList>
            <person name="Sombolestani A."/>
        </authorList>
    </citation>
    <scope>NUCLEOTIDE SEQUENCE [LARGE SCALE GENOMIC DNA]</scope>
    <source>
        <strain evidence="6 7">LMG 27800</strain>
    </source>
</reference>
<dbReference type="SMART" id="SM00342">
    <property type="entry name" value="HTH_ARAC"/>
    <property type="match status" value="1"/>
</dbReference>
<dbReference type="PROSITE" id="PS01124">
    <property type="entry name" value="HTH_ARAC_FAMILY_2"/>
    <property type="match status" value="1"/>
</dbReference>
<dbReference type="Proteomes" id="UP000540556">
    <property type="component" value="Unassembled WGS sequence"/>
</dbReference>
<keyword evidence="7" id="KW-1185">Reference proteome</keyword>
<sequence>MVWNRRVEQVEDAPGDIVALGNEYADGHVIAPHSHRRTQLLCATSGAVMVTTRHGTWVLPPQRGIWIPAGTVHQVRMLGHVRSNSLFLKADTLEAVPAACCVVGLSAFMRALLAEAVALPVDHDSNGRAEALMGLIRYEIADLPVVPLFLPIPVHEALARRCRTFLVSPSIHQTIETWSKGLGMSRRSFTRMFRRETGMSFMSWRQQACLVAALPRLVAGERVTLIAMDLGYDNPAAFTAMFRKMLGASPRSYLAGRDRELFTAAKRISSPS</sequence>
<feature type="domain" description="HTH araC/xylS-type" evidence="5">
    <location>
        <begin position="174"/>
        <end position="256"/>
    </location>
</feature>
<comment type="caution">
    <text evidence="6">The sequence shown here is derived from an EMBL/GenBank/DDBJ whole genome shotgun (WGS) entry which is preliminary data.</text>
</comment>
<dbReference type="AlphaFoldDB" id="A0A7W4KFH1"/>
<keyword evidence="2" id="KW-0805">Transcription regulation</keyword>
<keyword evidence="4" id="KW-0804">Transcription</keyword>
<dbReference type="Gene3D" id="2.60.120.10">
    <property type="entry name" value="Jelly Rolls"/>
    <property type="match status" value="1"/>
</dbReference>
<dbReference type="EMBL" id="JABEQK010000010">
    <property type="protein sequence ID" value="MBB2205938.1"/>
    <property type="molecule type" value="Genomic_DNA"/>
</dbReference>
<dbReference type="Pfam" id="PF12833">
    <property type="entry name" value="HTH_18"/>
    <property type="match status" value="1"/>
</dbReference>
<evidence type="ECO:0000256" key="1">
    <source>
        <dbReference type="ARBA" id="ARBA00022491"/>
    </source>
</evidence>
<dbReference type="PANTHER" id="PTHR11019">
    <property type="entry name" value="HTH-TYPE TRANSCRIPTIONAL REGULATOR NIMR"/>
    <property type="match status" value="1"/>
</dbReference>
<evidence type="ECO:0000256" key="2">
    <source>
        <dbReference type="ARBA" id="ARBA00023015"/>
    </source>
</evidence>
<dbReference type="SUPFAM" id="SSF51182">
    <property type="entry name" value="RmlC-like cupins"/>
    <property type="match status" value="1"/>
</dbReference>
<dbReference type="InterPro" id="IPR011051">
    <property type="entry name" value="RmlC_Cupin_sf"/>
</dbReference>
<evidence type="ECO:0000259" key="5">
    <source>
        <dbReference type="PROSITE" id="PS01124"/>
    </source>
</evidence>
<accession>A0A7W4KFH1</accession>
<evidence type="ECO:0000313" key="6">
    <source>
        <dbReference type="EMBL" id="MBB2205938.1"/>
    </source>
</evidence>
<dbReference type="GO" id="GO:0003700">
    <property type="term" value="F:DNA-binding transcription factor activity"/>
    <property type="evidence" value="ECO:0007669"/>
    <property type="project" value="InterPro"/>
</dbReference>
<dbReference type="InterPro" id="IPR014710">
    <property type="entry name" value="RmlC-like_jellyroll"/>
</dbReference>
<dbReference type="Pfam" id="PF02311">
    <property type="entry name" value="AraC_binding"/>
    <property type="match status" value="1"/>
</dbReference>
<dbReference type="RefSeq" id="WP_182950543.1">
    <property type="nucleotide sequence ID" value="NZ_JABEQK010000010.1"/>
</dbReference>
<proteinExistence type="predicted"/>
<dbReference type="Gene3D" id="1.10.10.60">
    <property type="entry name" value="Homeodomain-like"/>
    <property type="match status" value="2"/>
</dbReference>
<organism evidence="6 7">
    <name type="scientific">Gluconacetobacter takamatsuzukensis</name>
    <dbReference type="NCBI Taxonomy" id="1286190"/>
    <lineage>
        <taxon>Bacteria</taxon>
        <taxon>Pseudomonadati</taxon>
        <taxon>Pseudomonadota</taxon>
        <taxon>Alphaproteobacteria</taxon>
        <taxon>Acetobacterales</taxon>
        <taxon>Acetobacteraceae</taxon>
        <taxon>Gluconacetobacter</taxon>
    </lineage>
</organism>
<dbReference type="InterPro" id="IPR003313">
    <property type="entry name" value="AraC-bd"/>
</dbReference>
<dbReference type="InterPro" id="IPR009057">
    <property type="entry name" value="Homeodomain-like_sf"/>
</dbReference>
<keyword evidence="1" id="KW-0678">Repressor</keyword>